<feature type="transmembrane region" description="Helical" evidence="1">
    <location>
        <begin position="78"/>
        <end position="101"/>
    </location>
</feature>
<gene>
    <name evidence="2" type="ORF">SAMN04489717_1802</name>
</gene>
<dbReference type="OrthoDB" id="3540634at2"/>
<evidence type="ECO:0008006" key="4">
    <source>
        <dbReference type="Google" id="ProtNLM"/>
    </source>
</evidence>
<dbReference type="Proteomes" id="UP000198983">
    <property type="component" value="Chromosome I"/>
</dbReference>
<reference evidence="2 3" key="1">
    <citation type="submission" date="2016-10" db="EMBL/GenBank/DDBJ databases">
        <authorList>
            <person name="de Groot N.N."/>
        </authorList>
    </citation>
    <scope>NUCLEOTIDE SEQUENCE [LARGE SCALE GENOMIC DNA]</scope>
    <source>
        <strain evidence="2 3">DSM 22024</strain>
    </source>
</reference>
<sequence>MESLALAAPSRIIAGAVLLTLLTIEVGGWFMTRIARGAVPMTDFQKSFARAGHGHAGVLVILSLVALLYVDVTRLTGVLLWIARLGVPVAAVLMSGGFFAASMGRDVTRPNRFVVLLWAGATSLAAGVSSLAIGLLIA</sequence>
<dbReference type="RefSeq" id="WP_092652305.1">
    <property type="nucleotide sequence ID" value="NZ_LT629732.1"/>
</dbReference>
<name>A0A1H1PXE1_9ACTN</name>
<keyword evidence="1" id="KW-0472">Membrane</keyword>
<dbReference type="EMBL" id="LT629732">
    <property type="protein sequence ID" value="SDS15848.1"/>
    <property type="molecule type" value="Genomic_DNA"/>
</dbReference>
<evidence type="ECO:0000313" key="2">
    <source>
        <dbReference type="EMBL" id="SDS15848.1"/>
    </source>
</evidence>
<proteinExistence type="predicted"/>
<keyword evidence="3" id="KW-1185">Reference proteome</keyword>
<evidence type="ECO:0000256" key="1">
    <source>
        <dbReference type="SAM" id="Phobius"/>
    </source>
</evidence>
<evidence type="ECO:0000313" key="3">
    <source>
        <dbReference type="Proteomes" id="UP000198983"/>
    </source>
</evidence>
<organism evidence="2 3">
    <name type="scientific">Actinopolymorpha singaporensis</name>
    <dbReference type="NCBI Taxonomy" id="117157"/>
    <lineage>
        <taxon>Bacteria</taxon>
        <taxon>Bacillati</taxon>
        <taxon>Actinomycetota</taxon>
        <taxon>Actinomycetes</taxon>
        <taxon>Propionibacteriales</taxon>
        <taxon>Actinopolymorphaceae</taxon>
        <taxon>Actinopolymorpha</taxon>
    </lineage>
</organism>
<keyword evidence="1" id="KW-0812">Transmembrane</keyword>
<feature type="transmembrane region" description="Helical" evidence="1">
    <location>
        <begin position="12"/>
        <end position="31"/>
    </location>
</feature>
<protein>
    <recommendedName>
        <fullName evidence="4">Integral membrane protein</fullName>
    </recommendedName>
</protein>
<accession>A0A1H1PXE1</accession>
<keyword evidence="1" id="KW-1133">Transmembrane helix</keyword>
<dbReference type="STRING" id="117157.SAMN04489717_1802"/>
<dbReference type="AlphaFoldDB" id="A0A1H1PXE1"/>
<feature type="transmembrane region" description="Helical" evidence="1">
    <location>
        <begin position="113"/>
        <end position="137"/>
    </location>
</feature>
<feature type="transmembrane region" description="Helical" evidence="1">
    <location>
        <begin position="52"/>
        <end position="72"/>
    </location>
</feature>